<proteinExistence type="predicted"/>
<sequence length="523" mass="58348">MNLLQAFPFSLMTREGIPERVAFAQVVDPRFVDVMAPRADFRGAGYQFAVGLLQSAFAPEDDSDWRAYWDTPPDAKTLADALAPLLPAFELDSDKAAFMQDWDLPEAEQKDISGLLIDAPGEKTIRDNLDHFVKRGSVQAMCPACAAAALFTLQINAPSGGVGHRVSLRGGGPMTTLVLPNDPAESLWRKLWLNVLPADRIAAKRPEKLSDVLPWMAPTRTSEAKGGVTTTPESVHPLQAYWSMPRRIRLEFPEKDSGPGVCDVCGEHSAQLLRTYRARNYGVNYAGDWLHPLTPYTIDPKKPPPLPIKGQRGGVGYRHWLGFTLGTADNRPAPATVVRHFYARRSRMGAARLWCFGYDMDNMKARCWYDSTLPVHTVPPESQAAFAGVVAQLMAVADEAGSLLRKYVKAAQTDRPQDREIDPMVGQSFWQATESQFYMALQRLAALRAYEDEQVAGVYRQWLLATRHVSLGLFDTWVQGVHIENLNTRRVVQARAELLRWLNLGKVARPLWKIVNAQQKESA</sequence>
<organism evidence="1">
    <name type="scientific">plant metagenome</name>
    <dbReference type="NCBI Taxonomy" id="1297885"/>
    <lineage>
        <taxon>unclassified sequences</taxon>
        <taxon>metagenomes</taxon>
        <taxon>organismal metagenomes</taxon>
    </lineage>
</organism>
<accession>A0A484P507</accession>
<protein>
    <submittedName>
        <fullName evidence="1">CRISPR-associated protein, Cse1 family</fullName>
    </submittedName>
</protein>
<dbReference type="InterPro" id="IPR013381">
    <property type="entry name" value="CRISPR-assoc_prot_Cse1"/>
</dbReference>
<gene>
    <name evidence="1" type="ORF">AMP9_3503</name>
</gene>
<evidence type="ECO:0000313" key="1">
    <source>
        <dbReference type="EMBL" id="VFR19869.1"/>
    </source>
</evidence>
<reference evidence="1" key="1">
    <citation type="submission" date="2019-03" db="EMBL/GenBank/DDBJ databases">
        <authorList>
            <person name="Danneels B."/>
        </authorList>
    </citation>
    <scope>NUCLEOTIDE SEQUENCE</scope>
</reference>
<dbReference type="AlphaFoldDB" id="A0A484P507"/>
<dbReference type="CDD" id="cd09729">
    <property type="entry name" value="Cse1_I-E"/>
    <property type="match status" value="1"/>
</dbReference>
<dbReference type="EMBL" id="CAADHY010000014">
    <property type="protein sequence ID" value="VFR19869.1"/>
    <property type="molecule type" value="Genomic_DNA"/>
</dbReference>
<name>A0A484P507_9ZZZZ</name>
<dbReference type="NCBIfam" id="TIGR02547">
    <property type="entry name" value="casA_cse1"/>
    <property type="match status" value="1"/>
</dbReference>
<dbReference type="Pfam" id="PF09481">
    <property type="entry name" value="CRISPR_Cse1"/>
    <property type="match status" value="1"/>
</dbReference>